<feature type="binding site" evidence="7">
    <location>
        <position position="25"/>
    </location>
    <ligand>
        <name>3-phosphoshikimate</name>
        <dbReference type="ChEBI" id="CHEBI:145989"/>
    </ligand>
</feature>
<dbReference type="InterPro" id="IPR006264">
    <property type="entry name" value="EPSP_synthase"/>
</dbReference>
<feature type="binding site" evidence="7">
    <location>
        <position position="153"/>
    </location>
    <ligand>
        <name>3-phosphoshikimate</name>
        <dbReference type="ChEBI" id="CHEBI:145989"/>
    </ligand>
</feature>
<keyword evidence="4 7" id="KW-0808">Transferase</keyword>
<keyword evidence="7" id="KW-0963">Cytoplasm</keyword>
<reference evidence="10 11" key="1">
    <citation type="submission" date="2007-01" db="EMBL/GenBank/DDBJ databases">
        <authorList>
            <person name="Haygood M."/>
            <person name="Podell S."/>
            <person name="Anderson C."/>
            <person name="Hopkinson B."/>
            <person name="Roe K."/>
            <person name="Barbeau K."/>
            <person name="Gaasterland T."/>
            <person name="Ferriera S."/>
            <person name="Johnson J."/>
            <person name="Kravitz S."/>
            <person name="Beeson K."/>
            <person name="Sutton G."/>
            <person name="Rogers Y.-H."/>
            <person name="Friedman R."/>
            <person name="Frazier M."/>
            <person name="Venter J.C."/>
        </authorList>
    </citation>
    <scope>NUCLEOTIDE SEQUENCE [LARGE SCALE GENOMIC DNA]</scope>
    <source>
        <strain evidence="10 11">ATCC 23134</strain>
    </source>
</reference>
<dbReference type="Gene3D" id="3.65.10.10">
    <property type="entry name" value="Enolpyruvate transferase domain"/>
    <property type="match status" value="2"/>
</dbReference>
<gene>
    <name evidence="7" type="primary">aroA</name>
    <name evidence="10" type="ORF">M23134_08295</name>
</gene>
<keyword evidence="11" id="KW-1185">Reference proteome</keyword>
<comment type="subcellular location">
    <subcellularLocation>
        <location evidence="7">Cytoplasm</location>
    </subcellularLocation>
</comment>
<evidence type="ECO:0000256" key="4">
    <source>
        <dbReference type="ARBA" id="ARBA00022679"/>
    </source>
</evidence>
<organism evidence="10 11">
    <name type="scientific">Microscilla marina ATCC 23134</name>
    <dbReference type="NCBI Taxonomy" id="313606"/>
    <lineage>
        <taxon>Bacteria</taxon>
        <taxon>Pseudomonadati</taxon>
        <taxon>Bacteroidota</taxon>
        <taxon>Cytophagia</taxon>
        <taxon>Cytophagales</taxon>
        <taxon>Microscillaceae</taxon>
        <taxon>Microscilla</taxon>
    </lineage>
</organism>
<dbReference type="OrthoDB" id="9809920at2"/>
<feature type="binding site" evidence="7">
    <location>
        <position position="378"/>
    </location>
    <ligand>
        <name>phosphoenolpyruvate</name>
        <dbReference type="ChEBI" id="CHEBI:58702"/>
    </ligand>
</feature>
<evidence type="ECO:0000256" key="1">
    <source>
        <dbReference type="ARBA" id="ARBA00004811"/>
    </source>
</evidence>
<dbReference type="Proteomes" id="UP000004095">
    <property type="component" value="Unassembled WGS sequence"/>
</dbReference>
<feature type="binding site" evidence="7">
    <location>
        <position position="332"/>
    </location>
    <ligand>
        <name>phosphoenolpyruvate</name>
        <dbReference type="ChEBI" id="CHEBI:58702"/>
    </ligand>
</feature>
<evidence type="ECO:0000256" key="5">
    <source>
        <dbReference type="ARBA" id="ARBA00023141"/>
    </source>
</evidence>
<dbReference type="HAMAP" id="MF_00210">
    <property type="entry name" value="EPSP_synth"/>
    <property type="match status" value="1"/>
</dbReference>
<feature type="binding site" evidence="7">
    <location>
        <position position="301"/>
    </location>
    <ligand>
        <name>3-phosphoshikimate</name>
        <dbReference type="ChEBI" id="CHEBI:145989"/>
    </ligand>
</feature>
<keyword evidence="5 7" id="KW-0057">Aromatic amino acid biosynthesis</keyword>
<feature type="binding site" evidence="7">
    <location>
        <position position="181"/>
    </location>
    <ligand>
        <name>3-phosphoshikimate</name>
        <dbReference type="ChEBI" id="CHEBI:145989"/>
    </ligand>
</feature>
<dbReference type="UniPathway" id="UPA00053">
    <property type="reaction ID" value="UER00089"/>
</dbReference>
<feature type="binding site" evidence="7">
    <location>
        <position position="154"/>
    </location>
    <ligand>
        <name>3-phosphoshikimate</name>
        <dbReference type="ChEBI" id="CHEBI:145989"/>
    </ligand>
</feature>
<keyword evidence="8" id="KW-0175">Coiled coil</keyword>
<dbReference type="GO" id="GO:0003866">
    <property type="term" value="F:3-phosphoshikimate 1-carboxyvinyltransferase activity"/>
    <property type="evidence" value="ECO:0007669"/>
    <property type="project" value="UniProtKB-UniRule"/>
</dbReference>
<dbReference type="InterPro" id="IPR036968">
    <property type="entry name" value="Enolpyruvate_Tfrase_sf"/>
</dbReference>
<evidence type="ECO:0000313" key="10">
    <source>
        <dbReference type="EMBL" id="EAY27343.1"/>
    </source>
</evidence>
<feature type="domain" description="Enolpyruvate transferase" evidence="9">
    <location>
        <begin position="47"/>
        <end position="411"/>
    </location>
</feature>
<dbReference type="InterPro" id="IPR023193">
    <property type="entry name" value="EPSP_synthase_CS"/>
</dbReference>
<dbReference type="AlphaFoldDB" id="A1ZQH1"/>
<feature type="binding site" evidence="7">
    <location>
        <position position="78"/>
    </location>
    <ligand>
        <name>phosphoenolpyruvate</name>
        <dbReference type="ChEBI" id="CHEBI:58702"/>
    </ligand>
</feature>
<comment type="pathway">
    <text evidence="1 7">Metabolic intermediate biosynthesis; chorismate biosynthesis; chorismate from D-erythrose 4-phosphate and phosphoenolpyruvate: step 6/7.</text>
</comment>
<evidence type="ECO:0000256" key="7">
    <source>
        <dbReference type="HAMAP-Rule" id="MF_00210"/>
    </source>
</evidence>
<proteinExistence type="inferred from homology"/>
<dbReference type="GO" id="GO:0009423">
    <property type="term" value="P:chorismate biosynthetic process"/>
    <property type="evidence" value="ECO:0007669"/>
    <property type="project" value="UniProtKB-UniRule"/>
</dbReference>
<feature type="coiled-coil region" evidence="8">
    <location>
        <begin position="319"/>
        <end position="353"/>
    </location>
</feature>
<feature type="binding site" evidence="7">
    <location>
        <position position="155"/>
    </location>
    <ligand>
        <name>3-phosphoshikimate</name>
        <dbReference type="ChEBI" id="CHEBI:145989"/>
    </ligand>
</feature>
<dbReference type="PIRSF" id="PIRSF000505">
    <property type="entry name" value="EPSPS"/>
    <property type="match status" value="1"/>
</dbReference>
<comment type="caution">
    <text evidence="7">Lacks conserved residue(s) required for the propagation of feature annotation.</text>
</comment>
<dbReference type="GO" id="GO:0008652">
    <property type="term" value="P:amino acid biosynthetic process"/>
    <property type="evidence" value="ECO:0007669"/>
    <property type="project" value="UniProtKB-KW"/>
</dbReference>
<dbReference type="GO" id="GO:0009073">
    <property type="term" value="P:aromatic amino acid family biosynthetic process"/>
    <property type="evidence" value="ECO:0007669"/>
    <property type="project" value="UniProtKB-KW"/>
</dbReference>
<dbReference type="EMBL" id="AAWS01000024">
    <property type="protein sequence ID" value="EAY27343.1"/>
    <property type="molecule type" value="Genomic_DNA"/>
</dbReference>
<evidence type="ECO:0000313" key="11">
    <source>
        <dbReference type="Proteomes" id="UP000004095"/>
    </source>
</evidence>
<dbReference type="Pfam" id="PF00275">
    <property type="entry name" value="EPSP_synthase"/>
    <property type="match status" value="1"/>
</dbReference>
<evidence type="ECO:0000256" key="8">
    <source>
        <dbReference type="SAM" id="Coils"/>
    </source>
</evidence>
<dbReference type="InterPro" id="IPR013792">
    <property type="entry name" value="RNA3'P_cycl/enolpyr_Trfase_a/b"/>
</dbReference>
<dbReference type="RefSeq" id="WP_002699693.1">
    <property type="nucleotide sequence ID" value="NZ_AAWS01000024.1"/>
</dbReference>
<feature type="binding site" evidence="7">
    <location>
        <position position="155"/>
    </location>
    <ligand>
        <name>phosphoenolpyruvate</name>
        <dbReference type="ChEBI" id="CHEBI:58702"/>
    </ligand>
</feature>
<evidence type="ECO:0000256" key="2">
    <source>
        <dbReference type="ARBA" id="ARBA00009948"/>
    </source>
</evidence>
<comment type="caution">
    <text evidence="10">The sequence shown here is derived from an EMBL/GenBank/DDBJ whole genome shotgun (WGS) entry which is preliminary data.</text>
</comment>
<dbReference type="GO" id="GO:0005737">
    <property type="term" value="C:cytoplasm"/>
    <property type="evidence" value="ECO:0007669"/>
    <property type="project" value="UniProtKB-SubCell"/>
</dbReference>
<keyword evidence="3 7" id="KW-0028">Amino-acid biosynthesis</keyword>
<evidence type="ECO:0000259" key="9">
    <source>
        <dbReference type="Pfam" id="PF00275"/>
    </source>
</evidence>
<feature type="binding site" evidence="7">
    <location>
        <position position="106"/>
    </location>
    <ligand>
        <name>phosphoenolpyruvate</name>
        <dbReference type="ChEBI" id="CHEBI:58702"/>
    </ligand>
</feature>
<sequence length="421" mass="46499">MMTKMIHLKILQTPIQTAVQLPSSKSESNRALIIQALAKYQQAAANIKLSNISEARDTQTLQRLLGEEGKILDVLDAGTTMRFLTAFIAVTQQHKILTGTARMQSRPIGILAEALKSLGASIEFLKHAGYPPIEIHPKHPLQGKAIQMRGDISSQYISALLMIAPLLPEGLDIELTGKINSRPYIEMTLQLMMHFGIQSSFEGNHIKVAHQTYQANQYAIESDWSGASYWYAIVALSENTTTKITLKGLRADSLQGDRVIVELMQHFGVKSTFVADGVVLEKVAIAPESTPLELNFAQCPDLAQTVAVVAAAKGMPLQMKGLESLKIKETDRVNALQQELKKVGSHLEEKESQAEWLLHPGAELPTVPITIQTYEDHRMAMAFAPLACLLNLNIEDPEVVAKSYPRFWDDLQKAGMETKVL</sequence>
<feature type="binding site" evidence="7">
    <location>
        <position position="26"/>
    </location>
    <ligand>
        <name>3-phosphoshikimate</name>
        <dbReference type="ChEBI" id="CHEBI:145989"/>
    </ligand>
</feature>
<feature type="binding site" evidence="7">
    <location>
        <position position="402"/>
    </location>
    <ligand>
        <name>phosphoenolpyruvate</name>
        <dbReference type="ChEBI" id="CHEBI:58702"/>
    </ligand>
</feature>
<feature type="binding site" evidence="7">
    <location>
        <position position="30"/>
    </location>
    <ligand>
        <name>3-phosphoshikimate</name>
        <dbReference type="ChEBI" id="CHEBI:145989"/>
    </ligand>
</feature>
<protein>
    <recommendedName>
        <fullName evidence="7">3-phosphoshikimate 1-carboxyvinyltransferase</fullName>
        <ecNumber evidence="7">2.5.1.19</ecNumber>
    </recommendedName>
    <alternativeName>
        <fullName evidence="7">5-enolpyruvylshikimate-3-phosphate synthase</fullName>
        <shortName evidence="7">EPSP synthase</shortName>
        <shortName evidence="7">EPSPS</shortName>
    </alternativeName>
</protein>
<evidence type="ECO:0000256" key="3">
    <source>
        <dbReference type="ARBA" id="ARBA00022605"/>
    </source>
</evidence>
<dbReference type="PANTHER" id="PTHR21090:SF5">
    <property type="entry name" value="PENTAFUNCTIONAL AROM POLYPEPTIDE"/>
    <property type="match status" value="1"/>
</dbReference>
<dbReference type="InterPro" id="IPR001986">
    <property type="entry name" value="Enolpyruvate_Tfrase_dom"/>
</dbReference>
<feature type="active site" description="Proton acceptor" evidence="7">
    <location>
        <position position="301"/>
    </location>
</feature>
<dbReference type="eggNOG" id="COG0128">
    <property type="taxonomic scope" value="Bacteria"/>
</dbReference>
<comment type="function">
    <text evidence="7">Catalyzes the transfer of the enolpyruvyl moiety of phosphoenolpyruvate (PEP) to the 5-hydroxyl of shikimate-3-phosphate (S3P) to produce enolpyruvyl shikimate-3-phosphate and inorganic phosphate.</text>
</comment>
<comment type="similarity">
    <text evidence="2 7">Belongs to the EPSP synthase family.</text>
</comment>
<dbReference type="PROSITE" id="PS00885">
    <property type="entry name" value="EPSP_SYNTHASE_2"/>
    <property type="match status" value="1"/>
</dbReference>
<dbReference type="SUPFAM" id="SSF55205">
    <property type="entry name" value="EPT/RTPC-like"/>
    <property type="match status" value="1"/>
</dbReference>
<dbReference type="PANTHER" id="PTHR21090">
    <property type="entry name" value="AROM/DEHYDROQUINATE SYNTHASE"/>
    <property type="match status" value="1"/>
</dbReference>
<feature type="binding site" evidence="7">
    <location>
        <position position="25"/>
    </location>
    <ligand>
        <name>phosphoenolpyruvate</name>
        <dbReference type="ChEBI" id="CHEBI:58702"/>
    </ligand>
</feature>
<evidence type="ECO:0000256" key="6">
    <source>
        <dbReference type="ARBA" id="ARBA00044633"/>
    </source>
</evidence>
<name>A1ZQH1_MICM2</name>
<comment type="catalytic activity">
    <reaction evidence="6">
        <text>3-phosphoshikimate + phosphoenolpyruvate = 5-O-(1-carboxyvinyl)-3-phosphoshikimate + phosphate</text>
        <dbReference type="Rhea" id="RHEA:21256"/>
        <dbReference type="ChEBI" id="CHEBI:43474"/>
        <dbReference type="ChEBI" id="CHEBI:57701"/>
        <dbReference type="ChEBI" id="CHEBI:58702"/>
        <dbReference type="ChEBI" id="CHEBI:145989"/>
        <dbReference type="EC" id="2.5.1.19"/>
    </reaction>
    <physiologicalReaction direction="left-to-right" evidence="6">
        <dbReference type="Rhea" id="RHEA:21257"/>
    </physiologicalReaction>
</comment>
<accession>A1ZQH1</accession>
<feature type="binding site" evidence="7">
    <location>
        <position position="328"/>
    </location>
    <ligand>
        <name>3-phosphoshikimate</name>
        <dbReference type="ChEBI" id="CHEBI:145989"/>
    </ligand>
</feature>
<dbReference type="EC" id="2.5.1.19" evidence="7"/>
<comment type="subunit">
    <text evidence="7">Monomer.</text>
</comment>